<evidence type="ECO:0000313" key="2">
    <source>
        <dbReference type="Proteomes" id="UP000199595"/>
    </source>
</evidence>
<dbReference type="RefSeq" id="WP_175454833.1">
    <property type="nucleotide sequence ID" value="NZ_FNNJ01000036.1"/>
</dbReference>
<gene>
    <name evidence="1" type="ORF">SAMN05444411_1361</name>
</gene>
<organism evidence="1 2">
    <name type="scientific">Lutibacter oricola</name>
    <dbReference type="NCBI Taxonomy" id="762486"/>
    <lineage>
        <taxon>Bacteria</taxon>
        <taxon>Pseudomonadati</taxon>
        <taxon>Bacteroidota</taxon>
        <taxon>Flavobacteriia</taxon>
        <taxon>Flavobacteriales</taxon>
        <taxon>Flavobacteriaceae</taxon>
        <taxon>Lutibacter</taxon>
    </lineage>
</organism>
<name>A0A1H3HGM4_9FLAO</name>
<feature type="non-terminal residue" evidence="1">
    <location>
        <position position="1"/>
    </location>
</feature>
<dbReference type="Proteomes" id="UP000199595">
    <property type="component" value="Unassembled WGS sequence"/>
</dbReference>
<protein>
    <recommendedName>
        <fullName evidence="3">TonB C-terminal domain-containing protein</fullName>
    </recommendedName>
</protein>
<evidence type="ECO:0000313" key="1">
    <source>
        <dbReference type="EMBL" id="SDY13978.1"/>
    </source>
</evidence>
<proteinExistence type="predicted"/>
<keyword evidence="2" id="KW-1185">Reference proteome</keyword>
<dbReference type="STRING" id="762486.SAMN05444411_1361"/>
<evidence type="ECO:0008006" key="3">
    <source>
        <dbReference type="Google" id="ProtNLM"/>
    </source>
</evidence>
<dbReference type="EMBL" id="FNNJ01000036">
    <property type="protein sequence ID" value="SDY13978.1"/>
    <property type="molecule type" value="Genomic_DNA"/>
</dbReference>
<reference evidence="2" key="1">
    <citation type="submission" date="2016-10" db="EMBL/GenBank/DDBJ databases">
        <authorList>
            <person name="Varghese N."/>
            <person name="Submissions S."/>
        </authorList>
    </citation>
    <scope>NUCLEOTIDE SEQUENCE [LARGE SCALE GENOMIC DNA]</scope>
    <source>
        <strain evidence="2">DSM 24956</strain>
    </source>
</reference>
<dbReference type="AlphaFoldDB" id="A0A1H3HGM4"/>
<sequence length="122" mass="14354">KVHESESEFTFKDGVLVKSEFTNNNFFKSIYTEDSQNLIEFIEKQLDIKKLIESDKEIVKFTIVIKTGSSRNDFSVNIKGDLKISEKNEIIKVIKQLPNFDYYHSKGKVLKRKFFFTIAYKN</sequence>
<accession>A0A1H3HGM4</accession>